<accession>A0ABS6JAE8</accession>
<dbReference type="InterPro" id="IPR018016">
    <property type="entry name" value="Nucleoside_phosphorylase_CS"/>
</dbReference>
<dbReference type="PANTHER" id="PTHR43691">
    <property type="entry name" value="URIDINE PHOSPHORYLASE"/>
    <property type="match status" value="1"/>
</dbReference>
<dbReference type="Pfam" id="PF01048">
    <property type="entry name" value="PNP_UDP_1"/>
    <property type="match status" value="1"/>
</dbReference>
<reference evidence="2 3" key="1">
    <citation type="submission" date="2021-06" db="EMBL/GenBank/DDBJ databases">
        <title>Bacillus sp. RD4P76, an endophyte from a halophyte.</title>
        <authorList>
            <person name="Sun J.-Q."/>
        </authorList>
    </citation>
    <scope>NUCLEOTIDE SEQUENCE [LARGE SCALE GENOMIC DNA]</scope>
    <source>
        <strain evidence="2 3">CGMCC 1.15917</strain>
    </source>
</reference>
<organism evidence="2 3">
    <name type="scientific">Evansella tamaricis</name>
    <dbReference type="NCBI Taxonomy" id="2069301"/>
    <lineage>
        <taxon>Bacteria</taxon>
        <taxon>Bacillati</taxon>
        <taxon>Bacillota</taxon>
        <taxon>Bacilli</taxon>
        <taxon>Bacillales</taxon>
        <taxon>Bacillaceae</taxon>
        <taxon>Evansella</taxon>
    </lineage>
</organism>
<evidence type="ECO:0000313" key="2">
    <source>
        <dbReference type="EMBL" id="MBU9710516.1"/>
    </source>
</evidence>
<evidence type="ECO:0000259" key="1">
    <source>
        <dbReference type="Pfam" id="PF01048"/>
    </source>
</evidence>
<dbReference type="PROSITE" id="PS01232">
    <property type="entry name" value="PNP_UDP_1"/>
    <property type="match status" value="1"/>
</dbReference>
<dbReference type="RefSeq" id="WP_217064408.1">
    <property type="nucleotide sequence ID" value="NZ_JAHQCS010000035.1"/>
</dbReference>
<dbReference type="CDD" id="cd17767">
    <property type="entry name" value="UP_EcUdp-like"/>
    <property type="match status" value="1"/>
</dbReference>
<name>A0ABS6JAE8_9BACI</name>
<dbReference type="PANTHER" id="PTHR43691:SF13">
    <property type="entry name" value="URIDINE PHOSPHORYLASE"/>
    <property type="match status" value="1"/>
</dbReference>
<gene>
    <name evidence="2" type="ORF">KS419_02010</name>
</gene>
<dbReference type="InterPro" id="IPR000845">
    <property type="entry name" value="Nucleoside_phosphorylase_d"/>
</dbReference>
<dbReference type="EMBL" id="JAHQCS010000035">
    <property type="protein sequence ID" value="MBU9710516.1"/>
    <property type="molecule type" value="Genomic_DNA"/>
</dbReference>
<keyword evidence="3" id="KW-1185">Reference proteome</keyword>
<proteinExistence type="predicted"/>
<sequence>MLLNANNKQYHVDLVEGDVGRYVFLPGDPGRVELIASLFEESWKVAENREYITYTGYVSGTKVSVCSTGIGSPSAAIAVEELSRVGADTFIRIGTAGPMQEFIKKGDVVIGTAAVRDEGTTRQYMPMEFPATADLNVSMALCEAAQKLNKEYHAGIIQSKDSFYGEVEPDTMPNATTLKERWNCWVAGGTLASEMEAAAIYIVSAIRKLRAGCILNMEGSMEETIKVGIEAIRIMEANERNKQG</sequence>
<dbReference type="Proteomes" id="UP000784880">
    <property type="component" value="Unassembled WGS sequence"/>
</dbReference>
<protein>
    <submittedName>
        <fullName evidence="2">Nucleoside phosphorylase</fullName>
    </submittedName>
</protein>
<evidence type="ECO:0000313" key="3">
    <source>
        <dbReference type="Proteomes" id="UP000784880"/>
    </source>
</evidence>
<comment type="caution">
    <text evidence="2">The sequence shown here is derived from an EMBL/GenBank/DDBJ whole genome shotgun (WGS) entry which is preliminary data.</text>
</comment>
<feature type="domain" description="Nucleoside phosphorylase" evidence="1">
    <location>
        <begin position="22"/>
        <end position="215"/>
    </location>
</feature>